<dbReference type="RefSeq" id="WP_025299073.1">
    <property type="nucleotide sequence ID" value="NZ_CP007035.1"/>
</dbReference>
<proteinExistence type="predicted"/>
<keyword evidence="2" id="KW-1185">Reference proteome</keyword>
<protein>
    <recommendedName>
        <fullName evidence="3">DUF4836 domain-containing protein</fullName>
    </recommendedName>
</protein>
<organism evidence="1 2">
    <name type="scientific">Niabella soli DSM 19437</name>
    <dbReference type="NCBI Taxonomy" id="929713"/>
    <lineage>
        <taxon>Bacteria</taxon>
        <taxon>Pseudomonadati</taxon>
        <taxon>Bacteroidota</taxon>
        <taxon>Chitinophagia</taxon>
        <taxon>Chitinophagales</taxon>
        <taxon>Chitinophagaceae</taxon>
        <taxon>Niabella</taxon>
    </lineage>
</organism>
<dbReference type="InterPro" id="IPR032276">
    <property type="entry name" value="DUF4836"/>
</dbReference>
<sequence length="568" mass="61417">MIKMKNKGFFILGICITLFITACNKGGKTGLLIPNDAGLAIHIDLAALSSKVSWAELQQTSWFTEAFNKAKDSLAKQLLQNPELSGIDPKGSLVFFLKRSGANGYVAVEGSLKDAAKFSKILEQSNHDIKIAKDGDLSFAELGDDEKSVIYFNNKLFVFIADASDLQKKAPGSFGYTLGNTAKYGIDSLKIFAKNTFGLKGDKLLDSDKRFEALIADKADMHYWVNSGALYSGMLTGVLSMMKFSALLDGNIGAGKVNFDNGKITIEGKNYYGKELADFVKKYSGSKINSETISHLPEGDVLGAFAMNFPTQGVLDFIKLLGVDGFANAGLAKIGINPSDLTKALKGDYTAALSNVTITSAPDAITLNNGERVPYNKEKTSFDFVFGTSVGDQPAFQKLIDAFNKEVKGQLPPSDSSNKTIQKLSDKWFVVSNAPSGVDAFLSGGKRPDYAQSFPGHTLAGYVNLQKIFRTAIANSKDTAYRKNLEISSGFWKTVNFFSDLKGGETTSKAVIELANPNENALKQLNKYADEMYQAAPKKQLIDEEAAIVDTATAVPAPPPAAPMHHKH</sequence>
<dbReference type="eggNOG" id="ENOG5033MQS">
    <property type="taxonomic scope" value="Bacteria"/>
</dbReference>
<reference evidence="1 2" key="1">
    <citation type="submission" date="2013-12" db="EMBL/GenBank/DDBJ databases">
        <authorList>
            <consortium name="DOE Joint Genome Institute"/>
            <person name="Eisen J."/>
            <person name="Huntemann M."/>
            <person name="Han J."/>
            <person name="Chen A."/>
            <person name="Kyrpides N."/>
            <person name="Mavromatis K."/>
            <person name="Markowitz V."/>
            <person name="Palaniappan K."/>
            <person name="Ivanova N."/>
            <person name="Schaumberg A."/>
            <person name="Pati A."/>
            <person name="Liolios K."/>
            <person name="Nordberg H.P."/>
            <person name="Cantor M.N."/>
            <person name="Hua S.X."/>
            <person name="Woyke T."/>
        </authorList>
    </citation>
    <scope>NUCLEOTIDE SEQUENCE [LARGE SCALE GENOMIC DNA]</scope>
    <source>
        <strain evidence="2">DSM 19437</strain>
    </source>
</reference>
<dbReference type="KEGG" id="nso:NIASO_17740"/>
<dbReference type="AlphaFoldDB" id="W0F914"/>
<dbReference type="OrthoDB" id="609910at2"/>
<evidence type="ECO:0000313" key="2">
    <source>
        <dbReference type="Proteomes" id="UP000003586"/>
    </source>
</evidence>
<dbReference type="Proteomes" id="UP000003586">
    <property type="component" value="Chromosome"/>
</dbReference>
<name>W0F914_9BACT</name>
<dbReference type="STRING" id="929713.NIASO_17740"/>
<dbReference type="PROSITE" id="PS51257">
    <property type="entry name" value="PROKAR_LIPOPROTEIN"/>
    <property type="match status" value="1"/>
</dbReference>
<evidence type="ECO:0000313" key="1">
    <source>
        <dbReference type="EMBL" id="AHF17964.1"/>
    </source>
</evidence>
<accession>W0F914</accession>
<dbReference type="Pfam" id="PF16120">
    <property type="entry name" value="DUF4836"/>
    <property type="match status" value="1"/>
</dbReference>
<dbReference type="HOGENOM" id="CLU_479685_0_0_10"/>
<gene>
    <name evidence="1" type="ORF">NIASO_17740</name>
</gene>
<evidence type="ECO:0008006" key="3">
    <source>
        <dbReference type="Google" id="ProtNLM"/>
    </source>
</evidence>
<dbReference type="EMBL" id="CP007035">
    <property type="protein sequence ID" value="AHF17964.1"/>
    <property type="molecule type" value="Genomic_DNA"/>
</dbReference>